<dbReference type="KEGG" id="bbev:BBEV_0209"/>
<evidence type="ECO:0000313" key="2">
    <source>
        <dbReference type="EMBL" id="AOM81604.1"/>
    </source>
</evidence>
<feature type="transmembrane region" description="Helical" evidence="1">
    <location>
        <begin position="9"/>
        <end position="27"/>
    </location>
</feature>
<evidence type="ECO:0000313" key="3">
    <source>
        <dbReference type="Proteomes" id="UP000094463"/>
    </source>
</evidence>
<evidence type="ECO:0008006" key="4">
    <source>
        <dbReference type="Google" id="ProtNLM"/>
    </source>
</evidence>
<name>A0A1D7QRH0_9BACI</name>
<dbReference type="Pfam" id="PF06612">
    <property type="entry name" value="DUF1146"/>
    <property type="match status" value="1"/>
</dbReference>
<keyword evidence="3" id="KW-1185">Reference proteome</keyword>
<dbReference type="OrthoDB" id="1651016at2"/>
<keyword evidence="1" id="KW-1133">Transmembrane helix</keyword>
<keyword evidence="1" id="KW-0472">Membrane</keyword>
<accession>A0A1D7QRH0</accession>
<feature type="transmembrane region" description="Helical" evidence="1">
    <location>
        <begin position="47"/>
        <end position="67"/>
    </location>
</feature>
<gene>
    <name evidence="2" type="ORF">BBEV_0209</name>
</gene>
<proteinExistence type="predicted"/>
<dbReference type="EMBL" id="CP012502">
    <property type="protein sequence ID" value="AOM81604.1"/>
    <property type="molecule type" value="Genomic_DNA"/>
</dbReference>
<keyword evidence="1" id="KW-0812">Transmembrane</keyword>
<dbReference type="NCBIfam" id="TIGR02327">
    <property type="entry name" value="int_mem_ywzB"/>
    <property type="match status" value="1"/>
</dbReference>
<protein>
    <recommendedName>
        <fullName evidence="4">DUF1146 domain-containing protein</fullName>
    </recommendedName>
</protein>
<dbReference type="RefSeq" id="WP_069363762.1">
    <property type="nucleotide sequence ID" value="NZ_CP012502.1"/>
</dbReference>
<sequence length="77" mass="9028">MIDQLGQQSLFNILISLMVLVLVWWSVQSIRMELFLKDPDGIRAKAFMVIITISLTYLITGFILNYLNWSQSLRFLF</sequence>
<evidence type="ECO:0000256" key="1">
    <source>
        <dbReference type="SAM" id="Phobius"/>
    </source>
</evidence>
<dbReference type="InterPro" id="IPR009526">
    <property type="entry name" value="DUF1146"/>
</dbReference>
<dbReference type="AlphaFoldDB" id="A0A1D7QRH0"/>
<dbReference type="Proteomes" id="UP000094463">
    <property type="component" value="Chromosome"/>
</dbReference>
<organism evidence="2 3">
    <name type="scientific">Salisediminibacterium beveridgei</name>
    <dbReference type="NCBI Taxonomy" id="632773"/>
    <lineage>
        <taxon>Bacteria</taxon>
        <taxon>Bacillati</taxon>
        <taxon>Bacillota</taxon>
        <taxon>Bacilli</taxon>
        <taxon>Bacillales</taxon>
        <taxon>Bacillaceae</taxon>
        <taxon>Salisediminibacterium</taxon>
    </lineage>
</organism>
<dbReference type="STRING" id="632773.BBEV_0209"/>
<reference evidence="2 3" key="1">
    <citation type="submission" date="2015-08" db="EMBL/GenBank/DDBJ databases">
        <title>The complete genome sequence of Bacillus beveridgei MLTeJB.</title>
        <authorList>
            <person name="Hanson T.E."/>
            <person name="Mesa C."/>
            <person name="Basesman S.M."/>
            <person name="Oremland R.S."/>
        </authorList>
    </citation>
    <scope>NUCLEOTIDE SEQUENCE [LARGE SCALE GENOMIC DNA]</scope>
    <source>
        <strain evidence="2 3">MLTeJB</strain>
    </source>
</reference>